<evidence type="ECO:0000256" key="2">
    <source>
        <dbReference type="ARBA" id="ARBA00022692"/>
    </source>
</evidence>
<evidence type="ECO:0000256" key="1">
    <source>
        <dbReference type="ARBA" id="ARBA00004141"/>
    </source>
</evidence>
<evidence type="ECO:0000313" key="7">
    <source>
        <dbReference type="Proteomes" id="UP000616839"/>
    </source>
</evidence>
<comment type="subcellular location">
    <subcellularLocation>
        <location evidence="1">Membrane</location>
        <topology evidence="1">Multi-pass membrane protein</topology>
    </subcellularLocation>
</comment>
<dbReference type="Pfam" id="PF13564">
    <property type="entry name" value="DoxX_2"/>
    <property type="match status" value="1"/>
</dbReference>
<name>A0A927K3H1_9ACTN</name>
<keyword evidence="7" id="KW-1185">Reference proteome</keyword>
<keyword evidence="4 5" id="KW-0472">Membrane</keyword>
<evidence type="ECO:0000256" key="4">
    <source>
        <dbReference type="ARBA" id="ARBA00023136"/>
    </source>
</evidence>
<dbReference type="AlphaFoldDB" id="A0A927K3H1"/>
<evidence type="ECO:0000313" key="6">
    <source>
        <dbReference type="EMBL" id="MBD8868043.1"/>
    </source>
</evidence>
<sequence>MNLTLWIVASVLAVVFAMAGLTKLTLPREKLPESMAAVKELSPGTIKFIGAVELLGALGLILPAVFDVAVFLTPLAAAGLAVTMLLAALTHARRGESQLIVVNVVLLALAASVAVMRFGPQPLSA</sequence>
<evidence type="ECO:0000256" key="3">
    <source>
        <dbReference type="ARBA" id="ARBA00022989"/>
    </source>
</evidence>
<dbReference type="GO" id="GO:0016020">
    <property type="term" value="C:membrane"/>
    <property type="evidence" value="ECO:0007669"/>
    <property type="project" value="UniProtKB-SubCell"/>
</dbReference>
<comment type="caution">
    <text evidence="6">The sequence shown here is derived from an EMBL/GenBank/DDBJ whole genome shotgun (WGS) entry which is preliminary data.</text>
</comment>
<keyword evidence="3 5" id="KW-1133">Transmembrane helix</keyword>
<dbReference type="RefSeq" id="WP_192139375.1">
    <property type="nucleotide sequence ID" value="NZ_JACYXZ010000001.1"/>
</dbReference>
<dbReference type="EMBL" id="JACYXZ010000001">
    <property type="protein sequence ID" value="MBD8868043.1"/>
    <property type="molecule type" value="Genomic_DNA"/>
</dbReference>
<reference evidence="6" key="1">
    <citation type="submission" date="2020-09" db="EMBL/GenBank/DDBJ databases">
        <title>Nocardioides sp. strain MJB4 16S ribosomal RNA gene Genome sequencing and assembly.</title>
        <authorList>
            <person name="Kim I."/>
        </authorList>
    </citation>
    <scope>NUCLEOTIDE SEQUENCE</scope>
    <source>
        <strain evidence="6">MJB4</strain>
    </source>
</reference>
<feature type="transmembrane region" description="Helical" evidence="5">
    <location>
        <begin position="46"/>
        <end position="66"/>
    </location>
</feature>
<evidence type="ECO:0000256" key="5">
    <source>
        <dbReference type="SAM" id="Phobius"/>
    </source>
</evidence>
<accession>A0A927K3H1</accession>
<feature type="transmembrane region" description="Helical" evidence="5">
    <location>
        <begin position="72"/>
        <end position="92"/>
    </location>
</feature>
<dbReference type="Proteomes" id="UP000616839">
    <property type="component" value="Unassembled WGS sequence"/>
</dbReference>
<organism evidence="6 7">
    <name type="scientific">Nocardioides donggukensis</name>
    <dbReference type="NCBI Taxonomy" id="2774019"/>
    <lineage>
        <taxon>Bacteria</taxon>
        <taxon>Bacillati</taxon>
        <taxon>Actinomycetota</taxon>
        <taxon>Actinomycetes</taxon>
        <taxon>Propionibacteriales</taxon>
        <taxon>Nocardioidaceae</taxon>
        <taxon>Nocardioides</taxon>
    </lineage>
</organism>
<proteinExistence type="predicted"/>
<keyword evidence="2 5" id="KW-0812">Transmembrane</keyword>
<dbReference type="InterPro" id="IPR032808">
    <property type="entry name" value="DoxX"/>
</dbReference>
<protein>
    <submittedName>
        <fullName evidence="6">DoxX family protein</fullName>
    </submittedName>
</protein>
<gene>
    <name evidence="6" type="ORF">IE331_00250</name>
</gene>
<feature type="transmembrane region" description="Helical" evidence="5">
    <location>
        <begin position="99"/>
        <end position="119"/>
    </location>
</feature>
<feature type="transmembrane region" description="Helical" evidence="5">
    <location>
        <begin position="6"/>
        <end position="26"/>
    </location>
</feature>